<name>A0AAV4W067_CAEEX</name>
<gene>
    <name evidence="2" type="ORF">CEXT_485581</name>
</gene>
<sequence>MQCRHRNINNANPSQVKPFRATNANRRVQPSAPSHSRLRAKALLKTPEGPSGRKDGRDIQVEKPFKAANANRRVQPSAPSHSRPRAKALLKPLKDPQEGRMDVTFRCWSVRLGHPVEIGMETEEPFRATNANRRVQPSAPSHSQLRSKALLKPLKDPQEGRIDVTFRCRSVQLDHPVEIGMETTAVFNNKQMNKPGVQFDFQQELDNLDIFPIWDIFPKMVKSGVLLHLVLFLYKEKLLS</sequence>
<dbReference type="EMBL" id="BPLR01015323">
    <property type="protein sequence ID" value="GIY75299.1"/>
    <property type="molecule type" value="Genomic_DNA"/>
</dbReference>
<feature type="region of interest" description="Disordered" evidence="1">
    <location>
        <begin position="64"/>
        <end position="86"/>
    </location>
</feature>
<feature type="region of interest" description="Disordered" evidence="1">
    <location>
        <begin position="1"/>
        <end position="37"/>
    </location>
</feature>
<protein>
    <submittedName>
        <fullName evidence="2">Uncharacterized protein</fullName>
    </submittedName>
</protein>
<evidence type="ECO:0000313" key="2">
    <source>
        <dbReference type="EMBL" id="GIY75299.1"/>
    </source>
</evidence>
<dbReference type="AlphaFoldDB" id="A0AAV4W067"/>
<keyword evidence="3" id="KW-1185">Reference proteome</keyword>
<evidence type="ECO:0000313" key="3">
    <source>
        <dbReference type="Proteomes" id="UP001054945"/>
    </source>
</evidence>
<feature type="compositionally biased region" description="Polar residues" evidence="1">
    <location>
        <begin position="129"/>
        <end position="146"/>
    </location>
</feature>
<evidence type="ECO:0000256" key="1">
    <source>
        <dbReference type="SAM" id="MobiDB-lite"/>
    </source>
</evidence>
<accession>A0AAV4W067</accession>
<feature type="region of interest" description="Disordered" evidence="1">
    <location>
        <begin position="128"/>
        <end position="148"/>
    </location>
</feature>
<dbReference type="Proteomes" id="UP001054945">
    <property type="component" value="Unassembled WGS sequence"/>
</dbReference>
<comment type="caution">
    <text evidence="2">The sequence shown here is derived from an EMBL/GenBank/DDBJ whole genome shotgun (WGS) entry which is preliminary data.</text>
</comment>
<proteinExistence type="predicted"/>
<reference evidence="2 3" key="1">
    <citation type="submission" date="2021-06" db="EMBL/GenBank/DDBJ databases">
        <title>Caerostris extrusa draft genome.</title>
        <authorList>
            <person name="Kono N."/>
            <person name="Arakawa K."/>
        </authorList>
    </citation>
    <scope>NUCLEOTIDE SEQUENCE [LARGE SCALE GENOMIC DNA]</scope>
</reference>
<organism evidence="2 3">
    <name type="scientific">Caerostris extrusa</name>
    <name type="common">Bark spider</name>
    <name type="synonym">Caerostris bankana</name>
    <dbReference type="NCBI Taxonomy" id="172846"/>
    <lineage>
        <taxon>Eukaryota</taxon>
        <taxon>Metazoa</taxon>
        <taxon>Ecdysozoa</taxon>
        <taxon>Arthropoda</taxon>
        <taxon>Chelicerata</taxon>
        <taxon>Arachnida</taxon>
        <taxon>Araneae</taxon>
        <taxon>Araneomorphae</taxon>
        <taxon>Entelegynae</taxon>
        <taxon>Araneoidea</taxon>
        <taxon>Araneidae</taxon>
        <taxon>Caerostris</taxon>
    </lineage>
</organism>
<feature type="compositionally biased region" description="Polar residues" evidence="1">
    <location>
        <begin position="22"/>
        <end position="34"/>
    </location>
</feature>